<name>A0A7W2HFK3_9ACTN</name>
<sequence length="51" mass="5338">MTTDGQMYGMVCARSATHPDTGYALAADHLRTLAAQGAWADTPVQTRAVSA</sequence>
<reference evidence="1 2" key="1">
    <citation type="submission" date="2020-07" db="EMBL/GenBank/DDBJ databases">
        <title>Streptomyces isolated from Indian soil.</title>
        <authorList>
            <person name="Mandal S."/>
            <person name="Maiti P.K."/>
        </authorList>
    </citation>
    <scope>NUCLEOTIDE SEQUENCE [LARGE SCALE GENOMIC DNA]</scope>
    <source>
        <strain evidence="1 2">PSKA54</strain>
    </source>
</reference>
<evidence type="ECO:0000313" key="2">
    <source>
        <dbReference type="Proteomes" id="UP000586976"/>
    </source>
</evidence>
<comment type="caution">
    <text evidence="1">The sequence shown here is derived from an EMBL/GenBank/DDBJ whole genome shotgun (WGS) entry which is preliminary data.</text>
</comment>
<accession>A0A7W2HFK3</accession>
<dbReference type="Proteomes" id="UP000586976">
    <property type="component" value="Unassembled WGS sequence"/>
</dbReference>
<protein>
    <submittedName>
        <fullName evidence="1">Uncharacterized protein</fullName>
    </submittedName>
</protein>
<proteinExistence type="predicted"/>
<gene>
    <name evidence="1" type="ORF">H1V43_11615</name>
</gene>
<keyword evidence="2" id="KW-1185">Reference proteome</keyword>
<evidence type="ECO:0000313" key="1">
    <source>
        <dbReference type="EMBL" id="MBA4862022.1"/>
    </source>
</evidence>
<dbReference type="AlphaFoldDB" id="A0A7W2HFK3"/>
<dbReference type="RefSeq" id="WP_181863910.1">
    <property type="nucleotide sequence ID" value="NZ_JACEQY010000009.1"/>
</dbReference>
<dbReference type="EMBL" id="JACEQY010000009">
    <property type="protein sequence ID" value="MBA4862022.1"/>
    <property type="molecule type" value="Genomic_DNA"/>
</dbReference>
<organism evidence="1 2">
    <name type="scientific">Streptomyces himalayensis subsp. aureolus</name>
    <dbReference type="NCBI Taxonomy" id="2758039"/>
    <lineage>
        <taxon>Bacteria</taxon>
        <taxon>Bacillati</taxon>
        <taxon>Actinomycetota</taxon>
        <taxon>Actinomycetes</taxon>
        <taxon>Kitasatosporales</taxon>
        <taxon>Streptomycetaceae</taxon>
        <taxon>Streptomyces</taxon>
        <taxon>Streptomyces himalayensis</taxon>
    </lineage>
</organism>